<evidence type="ECO:0000256" key="3">
    <source>
        <dbReference type="ARBA" id="ARBA00022723"/>
    </source>
</evidence>
<dbReference type="SUPFAM" id="SSF51735">
    <property type="entry name" value="NAD(P)-binding Rossmann-fold domains"/>
    <property type="match status" value="1"/>
</dbReference>
<reference evidence="7 8" key="1">
    <citation type="submission" date="2013-07" db="EMBL/GenBank/DDBJ databases">
        <authorList>
            <consortium name="DOE Joint Genome Institute"/>
            <person name="Reeve W."/>
            <person name="Huntemann M."/>
            <person name="Han J."/>
            <person name="Chen A."/>
            <person name="Kyrpides N."/>
            <person name="Mavromatis K."/>
            <person name="Markowitz V."/>
            <person name="Palaniappan K."/>
            <person name="Ivanova N."/>
            <person name="Schaumberg A."/>
            <person name="Pati A."/>
            <person name="Liolios K."/>
            <person name="Nordberg H.P."/>
            <person name="Cantor M.N."/>
            <person name="Hua S.X."/>
            <person name="Woyke T."/>
        </authorList>
    </citation>
    <scope>NUCLEOTIDE SEQUENCE [LARGE SCALE GENOMIC DNA]</scope>
    <source>
        <strain evidence="7 8">DSM 43889</strain>
    </source>
</reference>
<dbReference type="RefSeq" id="WP_026418099.1">
    <property type="nucleotide sequence ID" value="NZ_AUBJ02000001.1"/>
</dbReference>
<comment type="similarity">
    <text evidence="2">Belongs to the zinc-containing alcohol dehydrogenase family.</text>
</comment>
<keyword evidence="4" id="KW-0862">Zinc</keyword>
<dbReference type="PANTHER" id="PTHR43350:SF19">
    <property type="entry name" value="D-GULOSIDE 3-DEHYDROGENASE"/>
    <property type="match status" value="1"/>
</dbReference>
<dbReference type="EMBL" id="AUBJ02000001">
    <property type="protein sequence ID" value="MCP2330369.1"/>
    <property type="molecule type" value="Genomic_DNA"/>
</dbReference>
<evidence type="ECO:0000259" key="6">
    <source>
        <dbReference type="Pfam" id="PF00107"/>
    </source>
</evidence>
<keyword evidence="8" id="KW-1185">Reference proteome</keyword>
<dbReference type="Pfam" id="PF00107">
    <property type="entry name" value="ADH_zinc_N"/>
    <property type="match status" value="1"/>
</dbReference>
<sequence length="361" mass="38806">MPTESWPVRSLGVRAPGVPDFFDSVEAALGPEEFWVRTLFSGLSSGAEASFVDGTHPYLTHGWHREHGVFVPGEAAVGYPISRLGFMEVAEVVESRSHAVRLGEVLAMSYGHRTGQRSRRDYFSMPVPPDLDPVLGIYLAKLGPLCANALLHAAPAPAARLGDGVRDRGVLVTGAGMVGLLTALFAAHHGAAVVVADRDPTRLAAARGLGLPTVDEAELPAWEYCKSAWRHNTVERGADLVFQCRGTGESLATALRSVRPQGTVIDLATYRDGLTDVDLSQEFHHNGLVLRGVRSGRLPVGTGAVWDRSRLAEETVRLLRAHGPAVREHAITHVVPFAHGVEALSAVADRRVPTVQVVLEF</sequence>
<comment type="cofactor">
    <cofactor evidence="1">
        <name>Zn(2+)</name>
        <dbReference type="ChEBI" id="CHEBI:29105"/>
    </cofactor>
</comment>
<evidence type="ECO:0000313" key="8">
    <source>
        <dbReference type="Proteomes" id="UP000791080"/>
    </source>
</evidence>
<keyword evidence="5" id="KW-0560">Oxidoreductase</keyword>
<dbReference type="InterPro" id="IPR013149">
    <property type="entry name" value="ADH-like_C"/>
</dbReference>
<gene>
    <name evidence="7" type="ORF">G443_000639</name>
</gene>
<evidence type="ECO:0000256" key="4">
    <source>
        <dbReference type="ARBA" id="ARBA00022833"/>
    </source>
</evidence>
<feature type="domain" description="Alcohol dehydrogenase-like C-terminal" evidence="6">
    <location>
        <begin position="178"/>
        <end position="296"/>
    </location>
</feature>
<organism evidence="7 8">
    <name type="scientific">Actinoalloteichus caeruleus DSM 43889</name>
    <dbReference type="NCBI Taxonomy" id="1120930"/>
    <lineage>
        <taxon>Bacteria</taxon>
        <taxon>Bacillati</taxon>
        <taxon>Actinomycetota</taxon>
        <taxon>Actinomycetes</taxon>
        <taxon>Pseudonocardiales</taxon>
        <taxon>Pseudonocardiaceae</taxon>
        <taxon>Actinoalloteichus</taxon>
        <taxon>Actinoalloteichus cyanogriseus</taxon>
    </lineage>
</organism>
<dbReference type="InterPro" id="IPR036291">
    <property type="entry name" value="NAD(P)-bd_dom_sf"/>
</dbReference>
<evidence type="ECO:0000256" key="1">
    <source>
        <dbReference type="ARBA" id="ARBA00001947"/>
    </source>
</evidence>
<evidence type="ECO:0000256" key="5">
    <source>
        <dbReference type="ARBA" id="ARBA00023002"/>
    </source>
</evidence>
<dbReference type="Gene3D" id="3.40.50.720">
    <property type="entry name" value="NAD(P)-binding Rossmann-like Domain"/>
    <property type="match status" value="1"/>
</dbReference>
<dbReference type="CDD" id="cd08255">
    <property type="entry name" value="2-desacetyl-2-hydroxyethyl_bacteriochlorophyllide_like"/>
    <property type="match status" value="1"/>
</dbReference>
<name>A0ABT1JD02_ACTCY</name>
<accession>A0ABT1JD02</accession>
<reference evidence="7 8" key="2">
    <citation type="submission" date="2022-06" db="EMBL/GenBank/DDBJ databases">
        <title>Genomic Encyclopedia of Type Strains, Phase I: the one thousand microbial genomes (KMG-I) project.</title>
        <authorList>
            <person name="Kyrpides N."/>
        </authorList>
    </citation>
    <scope>NUCLEOTIDE SEQUENCE [LARGE SCALE GENOMIC DNA]</scope>
    <source>
        <strain evidence="7 8">DSM 43889</strain>
    </source>
</reference>
<keyword evidence="3" id="KW-0479">Metal-binding</keyword>
<evidence type="ECO:0000313" key="7">
    <source>
        <dbReference type="EMBL" id="MCP2330369.1"/>
    </source>
</evidence>
<dbReference type="Proteomes" id="UP000791080">
    <property type="component" value="Unassembled WGS sequence"/>
</dbReference>
<comment type="caution">
    <text evidence="7">The sequence shown here is derived from an EMBL/GenBank/DDBJ whole genome shotgun (WGS) entry which is preliminary data.</text>
</comment>
<protein>
    <submittedName>
        <fullName evidence="7">Threonine dehydrogenase</fullName>
    </submittedName>
</protein>
<dbReference type="PANTHER" id="PTHR43350">
    <property type="entry name" value="NAD-DEPENDENT ALCOHOL DEHYDROGENASE"/>
    <property type="match status" value="1"/>
</dbReference>
<dbReference type="Gene3D" id="3.90.180.10">
    <property type="entry name" value="Medium-chain alcohol dehydrogenases, catalytic domain"/>
    <property type="match status" value="1"/>
</dbReference>
<proteinExistence type="inferred from homology"/>
<evidence type="ECO:0000256" key="2">
    <source>
        <dbReference type="ARBA" id="ARBA00008072"/>
    </source>
</evidence>